<evidence type="ECO:0000256" key="1">
    <source>
        <dbReference type="SAM" id="MobiDB-lite"/>
    </source>
</evidence>
<dbReference type="InterPro" id="IPR011705">
    <property type="entry name" value="BACK"/>
</dbReference>
<accession>A0A835T1M5</accession>
<evidence type="ECO:0000259" key="2">
    <source>
        <dbReference type="SMART" id="SM00875"/>
    </source>
</evidence>
<evidence type="ECO:0000313" key="3">
    <source>
        <dbReference type="EMBL" id="KAG2435676.1"/>
    </source>
</evidence>
<dbReference type="Proteomes" id="UP000650467">
    <property type="component" value="Unassembled WGS sequence"/>
</dbReference>
<evidence type="ECO:0000313" key="4">
    <source>
        <dbReference type="Proteomes" id="UP000650467"/>
    </source>
</evidence>
<dbReference type="EMBL" id="JAEHOC010000014">
    <property type="protein sequence ID" value="KAG2435676.1"/>
    <property type="molecule type" value="Genomic_DNA"/>
</dbReference>
<reference evidence="3" key="1">
    <citation type="journal article" date="2020" name="bioRxiv">
        <title>Comparative genomics of Chlamydomonas.</title>
        <authorList>
            <person name="Craig R.J."/>
            <person name="Hasan A.R."/>
            <person name="Ness R.W."/>
            <person name="Keightley P.D."/>
        </authorList>
    </citation>
    <scope>NUCLEOTIDE SEQUENCE</scope>
    <source>
        <strain evidence="3">SAG 7.73</strain>
    </source>
</reference>
<dbReference type="OrthoDB" id="45365at2759"/>
<proteinExistence type="predicted"/>
<dbReference type="AlphaFoldDB" id="A0A835T1M5"/>
<dbReference type="SMART" id="SM00875">
    <property type="entry name" value="BACK"/>
    <property type="match status" value="1"/>
</dbReference>
<dbReference type="Gene3D" id="1.25.40.420">
    <property type="match status" value="1"/>
</dbReference>
<protein>
    <recommendedName>
        <fullName evidence="2">BACK domain-containing protein</fullName>
    </recommendedName>
</protein>
<keyword evidence="4" id="KW-1185">Reference proteome</keyword>
<dbReference type="Pfam" id="PF07707">
    <property type="entry name" value="BACK"/>
    <property type="match status" value="1"/>
</dbReference>
<sequence length="327" mass="32227">MLLLAQLCGPQGGITATCCSHELTTSPTGAAALALVASAVLGPSAPAAAALNPHNFITALATSTTTNVLAARHLCLAALGASLAPSNCFTLLAVADAAGVAPLRDAAERVCLACVPAVTAAAAAQQQQAASQEGAQAMDVDPAPPPALDLPAPVPNSTSAPAAAAAASEVDVAGFRALPQPLLERLLSADGLQVASEMDVFQAVEAWAAPAARADVRGALVRSCVRLSAMSVRELEALDQSPAVLASMELTRIVAQAYVMCIMGVRGLSGPGPRPSVLAAQAAAAEAAGSSGGSRRNSGDIAGVGAAPVAGMQQLLGGLRAVALPVF</sequence>
<feature type="region of interest" description="Disordered" evidence="1">
    <location>
        <begin position="130"/>
        <end position="156"/>
    </location>
</feature>
<feature type="compositionally biased region" description="Pro residues" evidence="1">
    <location>
        <begin position="142"/>
        <end position="154"/>
    </location>
</feature>
<gene>
    <name evidence="3" type="ORF">HXX76_006877</name>
</gene>
<name>A0A835T1M5_CHLIN</name>
<comment type="caution">
    <text evidence="3">The sequence shown here is derived from an EMBL/GenBank/DDBJ whole genome shotgun (WGS) entry which is preliminary data.</text>
</comment>
<organism evidence="3 4">
    <name type="scientific">Chlamydomonas incerta</name>
    <dbReference type="NCBI Taxonomy" id="51695"/>
    <lineage>
        <taxon>Eukaryota</taxon>
        <taxon>Viridiplantae</taxon>
        <taxon>Chlorophyta</taxon>
        <taxon>core chlorophytes</taxon>
        <taxon>Chlorophyceae</taxon>
        <taxon>CS clade</taxon>
        <taxon>Chlamydomonadales</taxon>
        <taxon>Chlamydomonadaceae</taxon>
        <taxon>Chlamydomonas</taxon>
    </lineage>
</organism>
<feature type="domain" description="BACK" evidence="2">
    <location>
        <begin position="88"/>
        <end position="239"/>
    </location>
</feature>
<feature type="compositionally biased region" description="Low complexity" evidence="1">
    <location>
        <begin position="130"/>
        <end position="141"/>
    </location>
</feature>